<dbReference type="GO" id="GO:0005886">
    <property type="term" value="C:plasma membrane"/>
    <property type="evidence" value="ECO:0007669"/>
    <property type="project" value="UniProtKB-SubCell"/>
</dbReference>
<feature type="transmembrane region" description="Helical" evidence="9">
    <location>
        <begin position="114"/>
        <end position="133"/>
    </location>
</feature>
<gene>
    <name evidence="10" type="ORF">BST99_11045</name>
</gene>
<keyword evidence="11" id="KW-1185">Reference proteome</keyword>
<feature type="transmembrane region" description="Helical" evidence="9">
    <location>
        <begin position="71"/>
        <end position="94"/>
    </location>
</feature>
<keyword evidence="8 9" id="KW-0472">Membrane</keyword>
<dbReference type="OrthoDB" id="9783920at2"/>
<feature type="transmembrane region" description="Helical" evidence="9">
    <location>
        <begin position="219"/>
        <end position="241"/>
    </location>
</feature>
<keyword evidence="4" id="KW-1003">Cell membrane</keyword>
<sequence>MIRTKKSTWLLAFALFSLFFGAGNLILPPLLGLEAGASWTAVALGFCLSAVFIPVLGIVAHSRLQGSLYDLAKPVSGSYSLLYCLVIYSISISLPSPRTASVSYEMGIAPLFEMPSWVFATIYFGLVFACVWFRSKILDWLGKILTPALLLLLFTLIGAVIFNLDWPVDHTPQADTLSKGLLEGYQTFDAIGSVVVGGVIIISVNLKFPQYDLAEKQKLIARAGFLAGLGLLTVYIGLILAGAKSTPFFPQEISRADLLIGITRQNLGATAQWILSLMVSLACFTTAVGIITGTSDFIKEQLGNSQRAYRITAFVACVIGVLVGQWRVDFIIAVAVPALMLVYPVTIVLILLNVLPKSWTSRTIFRIVVGTTMLFSLPDFLGSVGYPLSESMTSKIPLQAYSLGWFIPAAVAFGLSSILTRKKGVSEEG</sequence>
<evidence type="ECO:0000313" key="11">
    <source>
        <dbReference type="Proteomes" id="UP000239366"/>
    </source>
</evidence>
<evidence type="ECO:0000256" key="9">
    <source>
        <dbReference type="SAM" id="Phobius"/>
    </source>
</evidence>
<dbReference type="GO" id="GO:0015190">
    <property type="term" value="F:L-leucine transmembrane transporter activity"/>
    <property type="evidence" value="ECO:0007669"/>
    <property type="project" value="TreeGrafter"/>
</dbReference>
<dbReference type="RefSeq" id="WP_105001864.1">
    <property type="nucleotide sequence ID" value="NZ_MQVX01000001.1"/>
</dbReference>
<dbReference type="Proteomes" id="UP000239366">
    <property type="component" value="Unassembled WGS sequence"/>
</dbReference>
<evidence type="ECO:0000256" key="6">
    <source>
        <dbReference type="ARBA" id="ARBA00022970"/>
    </source>
</evidence>
<keyword evidence="6" id="KW-0029">Amino-acid transport</keyword>
<evidence type="ECO:0000256" key="5">
    <source>
        <dbReference type="ARBA" id="ARBA00022692"/>
    </source>
</evidence>
<dbReference type="GO" id="GO:0015188">
    <property type="term" value="F:L-isoleucine transmembrane transporter activity"/>
    <property type="evidence" value="ECO:0007669"/>
    <property type="project" value="TreeGrafter"/>
</dbReference>
<proteinExistence type="inferred from homology"/>
<keyword evidence="3" id="KW-0813">Transport</keyword>
<evidence type="ECO:0000256" key="7">
    <source>
        <dbReference type="ARBA" id="ARBA00022989"/>
    </source>
</evidence>
<feature type="transmembrane region" description="Helical" evidence="9">
    <location>
        <begin position="37"/>
        <end position="59"/>
    </location>
</feature>
<evidence type="ECO:0000256" key="3">
    <source>
        <dbReference type="ARBA" id="ARBA00022448"/>
    </source>
</evidence>
<keyword evidence="5 9" id="KW-0812">Transmembrane</keyword>
<dbReference type="PANTHER" id="PTHR30588">
    <property type="entry name" value="BRANCHED-CHAIN AMINO ACID TRANSPORT SYSTEM 2 CARRIER PROTEIN"/>
    <property type="match status" value="1"/>
</dbReference>
<comment type="caution">
    <text evidence="10">The sequence shown here is derived from an EMBL/GenBank/DDBJ whole genome shotgun (WGS) entry which is preliminary data.</text>
</comment>
<organism evidence="10 11">
    <name type="scientific">Aureicoccus marinus</name>
    <dbReference type="NCBI Taxonomy" id="754435"/>
    <lineage>
        <taxon>Bacteria</taxon>
        <taxon>Pseudomonadati</taxon>
        <taxon>Bacteroidota</taxon>
        <taxon>Flavobacteriia</taxon>
        <taxon>Flavobacteriales</taxon>
        <taxon>Flavobacteriaceae</taxon>
        <taxon>Aureicoccus</taxon>
    </lineage>
</organism>
<evidence type="ECO:0000256" key="8">
    <source>
        <dbReference type="ARBA" id="ARBA00023136"/>
    </source>
</evidence>
<dbReference type="GO" id="GO:0015820">
    <property type="term" value="P:L-leucine transport"/>
    <property type="evidence" value="ECO:0007669"/>
    <property type="project" value="TreeGrafter"/>
</dbReference>
<feature type="transmembrane region" description="Helical" evidence="9">
    <location>
        <begin position="273"/>
        <end position="295"/>
    </location>
</feature>
<keyword evidence="7 9" id="KW-1133">Transmembrane helix</keyword>
<evidence type="ECO:0000313" key="10">
    <source>
        <dbReference type="EMBL" id="PQJ16192.1"/>
    </source>
</evidence>
<feature type="transmembrane region" description="Helical" evidence="9">
    <location>
        <begin position="184"/>
        <end position="207"/>
    </location>
</feature>
<evidence type="ECO:0000256" key="2">
    <source>
        <dbReference type="ARBA" id="ARBA00008540"/>
    </source>
</evidence>
<dbReference type="Pfam" id="PF05525">
    <property type="entry name" value="Branch_AA_trans"/>
    <property type="match status" value="1"/>
</dbReference>
<name>A0A2S7T8D7_9FLAO</name>
<dbReference type="AlphaFoldDB" id="A0A2S7T8D7"/>
<reference evidence="11" key="1">
    <citation type="submission" date="2016-11" db="EMBL/GenBank/DDBJ databases">
        <title>Trade-off between light-utilization and light-protection in marine flavobacteria.</title>
        <authorList>
            <person name="Kumagai Y."/>
            <person name="Yoshizawa S."/>
            <person name="Kogure K."/>
        </authorList>
    </citation>
    <scope>NUCLEOTIDE SEQUENCE [LARGE SCALE GENOMIC DNA]</scope>
    <source>
        <strain evidence="11">SG-18</strain>
    </source>
</reference>
<feature type="transmembrane region" description="Helical" evidence="9">
    <location>
        <begin position="398"/>
        <end position="419"/>
    </location>
</feature>
<accession>A0A2S7T8D7</accession>
<protein>
    <submittedName>
        <fullName evidence="10">Branched-chain amino acid transport system II carrier protein</fullName>
    </submittedName>
</protein>
<evidence type="ECO:0000256" key="4">
    <source>
        <dbReference type="ARBA" id="ARBA00022475"/>
    </source>
</evidence>
<comment type="similarity">
    <text evidence="2">Belongs to the branched chain amino acid transporter family.</text>
</comment>
<dbReference type="PANTHER" id="PTHR30588:SF0">
    <property type="entry name" value="BRANCHED-CHAIN AMINO ACID PERMEASE BRNQ"/>
    <property type="match status" value="1"/>
</dbReference>
<dbReference type="EMBL" id="MQVX01000001">
    <property type="protein sequence ID" value="PQJ16192.1"/>
    <property type="molecule type" value="Genomic_DNA"/>
</dbReference>
<feature type="transmembrane region" description="Helical" evidence="9">
    <location>
        <begin position="307"/>
        <end position="324"/>
    </location>
</feature>
<comment type="subcellular location">
    <subcellularLocation>
        <location evidence="1">Cell membrane</location>
        <topology evidence="1">Multi-pass membrane protein</topology>
    </subcellularLocation>
</comment>
<dbReference type="GO" id="GO:0015818">
    <property type="term" value="P:isoleucine transport"/>
    <property type="evidence" value="ECO:0007669"/>
    <property type="project" value="TreeGrafter"/>
</dbReference>
<dbReference type="NCBIfam" id="TIGR00796">
    <property type="entry name" value="livcs"/>
    <property type="match status" value="1"/>
</dbReference>
<evidence type="ECO:0000256" key="1">
    <source>
        <dbReference type="ARBA" id="ARBA00004651"/>
    </source>
</evidence>
<feature type="transmembrane region" description="Helical" evidence="9">
    <location>
        <begin position="364"/>
        <end position="386"/>
    </location>
</feature>
<dbReference type="InterPro" id="IPR004685">
    <property type="entry name" value="Brnchd-chn_aa_trnsp_Livcs"/>
</dbReference>
<feature type="transmembrane region" description="Helical" evidence="9">
    <location>
        <begin position="330"/>
        <end position="352"/>
    </location>
</feature>
<feature type="transmembrane region" description="Helical" evidence="9">
    <location>
        <begin position="145"/>
        <end position="164"/>
    </location>
</feature>
<dbReference type="GO" id="GO:0005304">
    <property type="term" value="F:L-valine transmembrane transporter activity"/>
    <property type="evidence" value="ECO:0007669"/>
    <property type="project" value="TreeGrafter"/>
</dbReference>